<feature type="region of interest" description="Disordered" evidence="1">
    <location>
        <begin position="1"/>
        <end position="33"/>
    </location>
</feature>
<dbReference type="EMBL" id="CDMY01000314">
    <property type="protein sequence ID" value="CEM01945.1"/>
    <property type="molecule type" value="Genomic_DNA"/>
</dbReference>
<sequence length="109" mass="11949">MATDEHSSSRHEDKTRFGALREASSPPTDVAQGFPLRMPIKAIFDGLPSSLVTPQGRFDKAIRLDMVRETKGVGGLTWMRAVRQTAEYLASEVHLVGHRCGQLKVGVMG</sequence>
<protein>
    <submittedName>
        <fullName evidence="2">Uncharacterized protein</fullName>
    </submittedName>
</protein>
<accession>A0A0G4EUH3</accession>
<dbReference type="VEuPathDB" id="CryptoDB:Vbra_8224"/>
<keyword evidence="3" id="KW-1185">Reference proteome</keyword>
<reference evidence="2 3" key="1">
    <citation type="submission" date="2014-11" db="EMBL/GenBank/DDBJ databases">
        <authorList>
            <person name="Zhu J."/>
            <person name="Qi W."/>
            <person name="Song R."/>
        </authorList>
    </citation>
    <scope>NUCLEOTIDE SEQUENCE [LARGE SCALE GENOMIC DNA]</scope>
</reference>
<organism evidence="2 3">
    <name type="scientific">Vitrella brassicaformis (strain CCMP3155)</name>
    <dbReference type="NCBI Taxonomy" id="1169540"/>
    <lineage>
        <taxon>Eukaryota</taxon>
        <taxon>Sar</taxon>
        <taxon>Alveolata</taxon>
        <taxon>Colpodellida</taxon>
        <taxon>Vitrellaceae</taxon>
        <taxon>Vitrella</taxon>
    </lineage>
</organism>
<dbReference type="Proteomes" id="UP000041254">
    <property type="component" value="Unassembled WGS sequence"/>
</dbReference>
<evidence type="ECO:0000313" key="3">
    <source>
        <dbReference type="Proteomes" id="UP000041254"/>
    </source>
</evidence>
<evidence type="ECO:0000256" key="1">
    <source>
        <dbReference type="SAM" id="MobiDB-lite"/>
    </source>
</evidence>
<name>A0A0G4EUH3_VITBC</name>
<proteinExistence type="predicted"/>
<dbReference type="InParanoid" id="A0A0G4EUH3"/>
<feature type="compositionally biased region" description="Basic and acidic residues" evidence="1">
    <location>
        <begin position="1"/>
        <end position="16"/>
    </location>
</feature>
<evidence type="ECO:0000313" key="2">
    <source>
        <dbReference type="EMBL" id="CEM01945.1"/>
    </source>
</evidence>
<gene>
    <name evidence="2" type="ORF">Vbra_8224</name>
</gene>
<dbReference type="AlphaFoldDB" id="A0A0G4EUH3"/>